<protein>
    <recommendedName>
        <fullName evidence="1">USP domain-containing protein</fullName>
    </recommendedName>
</protein>
<dbReference type="SUPFAM" id="SSF54001">
    <property type="entry name" value="Cysteine proteinases"/>
    <property type="match status" value="1"/>
</dbReference>
<dbReference type="GO" id="GO:0004843">
    <property type="term" value="F:cysteine-type deubiquitinase activity"/>
    <property type="evidence" value="ECO:0007669"/>
    <property type="project" value="InterPro"/>
</dbReference>
<reference evidence="2" key="1">
    <citation type="journal article" date="2020" name="Nature">
        <title>Giant virus diversity and host interactions through global metagenomics.</title>
        <authorList>
            <person name="Schulz F."/>
            <person name="Roux S."/>
            <person name="Paez-Espino D."/>
            <person name="Jungbluth S."/>
            <person name="Walsh D.A."/>
            <person name="Denef V.J."/>
            <person name="McMahon K.D."/>
            <person name="Konstantinidis K.T."/>
            <person name="Eloe-Fadrosh E.A."/>
            <person name="Kyrpides N.C."/>
            <person name="Woyke T."/>
        </authorList>
    </citation>
    <scope>NUCLEOTIDE SEQUENCE</scope>
    <source>
        <strain evidence="2">GVMAG-S-1101178-73</strain>
    </source>
</reference>
<dbReference type="GO" id="GO:0016579">
    <property type="term" value="P:protein deubiquitination"/>
    <property type="evidence" value="ECO:0007669"/>
    <property type="project" value="InterPro"/>
</dbReference>
<dbReference type="EMBL" id="MN740823">
    <property type="protein sequence ID" value="QHU13648.1"/>
    <property type="molecule type" value="Genomic_DNA"/>
</dbReference>
<sequence>MQGIENLGSTCAINSLIQVITRNDILRNIILNNAFADNTISGQLKEIIDLMYVRDNSIIPRKFLNTLYTVFKDIFYSGEQIDIGELWTFLSDKICEESEAGEAAPASELKDQLTEGVVYNSDTEFYSAIANCKLLKKKYEYYYNKFNKKTSSWKKSTQGFYLNTTRCVHCNLTFYNFEPFTSLNLDIPKDITHPRVSVLISKSLKEEVIEGDWFCSKCNKNTAYKKSTKLWKLPDVLVIIIKRFINMNTKNDAPVSINDYLNFNKGSILSNKNDAVYDFSSVALHFGSLNGGHYSAICNTPDGDILYDDRNVVKTEFNFKERSTNAYMLVYTKKKDKTI</sequence>
<dbReference type="InterPro" id="IPR001394">
    <property type="entry name" value="Peptidase_C19_UCH"/>
</dbReference>
<evidence type="ECO:0000313" key="2">
    <source>
        <dbReference type="EMBL" id="QHU13648.1"/>
    </source>
</evidence>
<proteinExistence type="predicted"/>
<dbReference type="GO" id="GO:0005829">
    <property type="term" value="C:cytosol"/>
    <property type="evidence" value="ECO:0007669"/>
    <property type="project" value="TreeGrafter"/>
</dbReference>
<dbReference type="InterPro" id="IPR038765">
    <property type="entry name" value="Papain-like_cys_pep_sf"/>
</dbReference>
<evidence type="ECO:0000259" key="1">
    <source>
        <dbReference type="PROSITE" id="PS50235"/>
    </source>
</evidence>
<dbReference type="Gene3D" id="3.90.70.10">
    <property type="entry name" value="Cysteine proteinases"/>
    <property type="match status" value="1"/>
</dbReference>
<feature type="domain" description="USP" evidence="1">
    <location>
        <begin position="2"/>
        <end position="334"/>
    </location>
</feature>
<accession>A0A6C0KBH7</accession>
<dbReference type="InterPro" id="IPR028889">
    <property type="entry name" value="USP"/>
</dbReference>
<dbReference type="InterPro" id="IPR050164">
    <property type="entry name" value="Peptidase_C19"/>
</dbReference>
<dbReference type="GO" id="GO:0005634">
    <property type="term" value="C:nucleus"/>
    <property type="evidence" value="ECO:0007669"/>
    <property type="project" value="TreeGrafter"/>
</dbReference>
<dbReference type="PANTHER" id="PTHR24006">
    <property type="entry name" value="UBIQUITIN CARBOXYL-TERMINAL HYDROLASE"/>
    <property type="match status" value="1"/>
</dbReference>
<dbReference type="PROSITE" id="PS50235">
    <property type="entry name" value="USP_3"/>
    <property type="match status" value="1"/>
</dbReference>
<dbReference type="AlphaFoldDB" id="A0A6C0KBH7"/>
<organism evidence="2">
    <name type="scientific">viral metagenome</name>
    <dbReference type="NCBI Taxonomy" id="1070528"/>
    <lineage>
        <taxon>unclassified sequences</taxon>
        <taxon>metagenomes</taxon>
        <taxon>organismal metagenomes</taxon>
    </lineage>
</organism>
<name>A0A6C0KBH7_9ZZZZ</name>
<dbReference type="Pfam" id="PF00443">
    <property type="entry name" value="UCH"/>
    <property type="match status" value="1"/>
</dbReference>